<keyword evidence="5 8" id="KW-0808">Transferase</keyword>
<dbReference type="PANTHER" id="PTHR42755">
    <property type="entry name" value="3-DEOXY-MANNO-OCTULOSONATE CYTIDYLYLTRANSFERASE"/>
    <property type="match status" value="1"/>
</dbReference>
<evidence type="ECO:0000256" key="5">
    <source>
        <dbReference type="ARBA" id="ARBA00022679"/>
    </source>
</evidence>
<reference evidence="11" key="1">
    <citation type="submission" date="2023-05" db="EMBL/GenBank/DDBJ databases">
        <title>Sedimentitalea sp. nov. JM2-8.</title>
        <authorList>
            <person name="Huang J."/>
        </authorList>
    </citation>
    <scope>NUCLEOTIDE SEQUENCE [LARGE SCALE GENOMIC DNA]</scope>
    <source>
        <strain evidence="11">KHS03</strain>
    </source>
</reference>
<evidence type="ECO:0000259" key="9">
    <source>
        <dbReference type="Pfam" id="PF04413"/>
    </source>
</evidence>
<dbReference type="EMBL" id="JASMWN010000006">
    <property type="protein sequence ID" value="MDU9004121.1"/>
    <property type="molecule type" value="Genomic_DNA"/>
</dbReference>
<sequence length="411" mass="44492">MNRSLGLAAYRAFARRQPFNASAQQPPRPRGELIWAHATNEQRYSALCDLSLRLRIMRPDLHLLITIEHARFDPLPAPQNGCDHIVSLDSDHPGTAQGFLEHWQPDLCLWTGGHLMPNLIAAASEAKLPMILLDVGESDFPARRYNWLPDLTGASLACFDTILANTDTAAQMIRNVGVADAQIRVAARLRSCATPPLCSDDELAEVTNEISGRPVWLAAHVAEAEFDAVLDAHRAALRLLHRLLLVLVTHADADAEALKRGIVTRNMRSADWDTGDTIDDNTQIVLSRDADNLGLWYRLAPLTFMANSLTPGASGNSPLDAAALGSAVLYGSHVTGHMETYARLAAAGAARTVHDSESLGSAVVQLAAPDQAATMALSGWKVVTEGAHMTDELVDMILDQLDRGRANHAPT</sequence>
<dbReference type="EC" id="2.4.99.12" evidence="3 8"/>
<keyword evidence="11" id="KW-1185">Reference proteome</keyword>
<keyword evidence="8" id="KW-0472">Membrane</keyword>
<keyword evidence="8" id="KW-1003">Cell membrane</keyword>
<dbReference type="Proteomes" id="UP001255416">
    <property type="component" value="Unassembled WGS sequence"/>
</dbReference>
<evidence type="ECO:0000256" key="2">
    <source>
        <dbReference type="ARBA" id="ARBA00004713"/>
    </source>
</evidence>
<comment type="similarity">
    <text evidence="8">Belongs to the glycosyltransferase group 1 family.</text>
</comment>
<gene>
    <name evidence="10" type="ORF">QO231_09680</name>
</gene>
<comment type="subcellular location">
    <subcellularLocation>
        <location evidence="8">Cell membrane</location>
    </subcellularLocation>
</comment>
<evidence type="ECO:0000256" key="4">
    <source>
        <dbReference type="ARBA" id="ARBA00019077"/>
    </source>
</evidence>
<dbReference type="SUPFAM" id="SSF53756">
    <property type="entry name" value="UDP-Glycosyltransferase/glycogen phosphorylase"/>
    <property type="match status" value="1"/>
</dbReference>
<comment type="pathway">
    <text evidence="2 8">Bacterial outer membrane biogenesis; LPS core biosynthesis.</text>
</comment>
<dbReference type="InterPro" id="IPR039901">
    <property type="entry name" value="Kdotransferase"/>
</dbReference>
<accession>A0ABU3VD81</accession>
<protein>
    <recommendedName>
        <fullName evidence="4 8">3-deoxy-D-manno-octulosonic acid transferase</fullName>
        <shortName evidence="8">Kdo transferase</shortName>
        <ecNumber evidence="3 8">2.4.99.12</ecNumber>
    </recommendedName>
    <alternativeName>
        <fullName evidence="6 8">Lipid IV(A) 3-deoxy-D-manno-octulosonic acid transferase</fullName>
    </alternativeName>
</protein>
<proteinExistence type="inferred from homology"/>
<evidence type="ECO:0000256" key="6">
    <source>
        <dbReference type="ARBA" id="ARBA00031445"/>
    </source>
</evidence>
<comment type="function">
    <text evidence="1 8">Involved in lipopolysaccharide (LPS) biosynthesis. Catalyzes the transfer of 3-deoxy-D-manno-octulosonate (Kdo) residue(s) from CMP-Kdo to lipid IV(A), the tetraacyldisaccharide-1,4'-bisphosphate precursor of lipid A.</text>
</comment>
<comment type="caution">
    <text evidence="10">The sequence shown here is derived from an EMBL/GenBank/DDBJ whole genome shotgun (WGS) entry which is preliminary data.</text>
</comment>
<organism evidence="10 11">
    <name type="scientific">Sedimentitalea todarodis</name>
    <dbReference type="NCBI Taxonomy" id="1631240"/>
    <lineage>
        <taxon>Bacteria</taxon>
        <taxon>Pseudomonadati</taxon>
        <taxon>Pseudomonadota</taxon>
        <taxon>Alphaproteobacteria</taxon>
        <taxon>Rhodobacterales</taxon>
        <taxon>Paracoccaceae</taxon>
        <taxon>Sedimentitalea</taxon>
    </lineage>
</organism>
<dbReference type="PANTHER" id="PTHR42755:SF1">
    <property type="entry name" value="3-DEOXY-D-MANNO-OCTULOSONIC ACID TRANSFERASE, MITOCHONDRIAL-RELATED"/>
    <property type="match status" value="1"/>
</dbReference>
<evidence type="ECO:0000256" key="7">
    <source>
        <dbReference type="ARBA" id="ARBA00049183"/>
    </source>
</evidence>
<keyword evidence="8" id="KW-0448">Lipopolysaccharide biosynthesis</keyword>
<dbReference type="Gene3D" id="3.40.50.2000">
    <property type="entry name" value="Glycogen Phosphorylase B"/>
    <property type="match status" value="1"/>
</dbReference>
<evidence type="ECO:0000313" key="11">
    <source>
        <dbReference type="Proteomes" id="UP001255416"/>
    </source>
</evidence>
<evidence type="ECO:0000256" key="1">
    <source>
        <dbReference type="ARBA" id="ARBA00003394"/>
    </source>
</evidence>
<dbReference type="Pfam" id="PF04413">
    <property type="entry name" value="Glycos_transf_N"/>
    <property type="match status" value="1"/>
</dbReference>
<evidence type="ECO:0000256" key="3">
    <source>
        <dbReference type="ARBA" id="ARBA00012621"/>
    </source>
</evidence>
<comment type="catalytic activity">
    <reaction evidence="7 8">
        <text>lipid IVA (E. coli) + CMP-3-deoxy-beta-D-manno-octulosonate = alpha-Kdo-(2-&gt;6)-lipid IVA (E. coli) + CMP + H(+)</text>
        <dbReference type="Rhea" id="RHEA:28066"/>
        <dbReference type="ChEBI" id="CHEBI:15378"/>
        <dbReference type="ChEBI" id="CHEBI:58603"/>
        <dbReference type="ChEBI" id="CHEBI:60364"/>
        <dbReference type="ChEBI" id="CHEBI:60377"/>
        <dbReference type="ChEBI" id="CHEBI:85987"/>
        <dbReference type="EC" id="2.4.99.12"/>
    </reaction>
</comment>
<dbReference type="InterPro" id="IPR038107">
    <property type="entry name" value="Glycos_transf_N_sf"/>
</dbReference>
<dbReference type="InterPro" id="IPR007507">
    <property type="entry name" value="Glycos_transf_N"/>
</dbReference>
<dbReference type="RefSeq" id="WP_316775561.1">
    <property type="nucleotide sequence ID" value="NZ_JASMWN010000006.1"/>
</dbReference>
<dbReference type="Gene3D" id="3.40.50.11720">
    <property type="entry name" value="3-Deoxy-D-manno-octulosonic-acid transferase, N-terminal domain"/>
    <property type="match status" value="1"/>
</dbReference>
<feature type="domain" description="3-deoxy-D-manno-octulosonic-acid transferase N-terminal" evidence="9">
    <location>
        <begin position="28"/>
        <end position="190"/>
    </location>
</feature>
<evidence type="ECO:0000256" key="8">
    <source>
        <dbReference type="RuleBase" id="RU365103"/>
    </source>
</evidence>
<evidence type="ECO:0000313" key="10">
    <source>
        <dbReference type="EMBL" id="MDU9004121.1"/>
    </source>
</evidence>
<name>A0ABU3VD81_9RHOB</name>